<feature type="coiled-coil region" evidence="3">
    <location>
        <begin position="75"/>
        <end position="102"/>
    </location>
</feature>
<proteinExistence type="inferred from homology"/>
<protein>
    <submittedName>
        <fullName evidence="5">Proteasome maturation factor UMP1-domain-containing protein</fullName>
    </submittedName>
</protein>
<feature type="non-terminal residue" evidence="5">
    <location>
        <position position="1"/>
    </location>
</feature>
<dbReference type="EMBL" id="JAEFCI010001774">
    <property type="protein sequence ID" value="KAG5462687.1"/>
    <property type="molecule type" value="Genomic_DNA"/>
</dbReference>
<sequence>NAARDSPPARKPCRPSANRSDPSSRFRGHPKSAALRIFPGPSGSAEGELKSVADTAQPEYGVHDALRYGPRSVAAEIGTANKHELEAHLANLEENQFALHAELARKTYGMHAPIRMHMERDLFTGPLRLPGLPSSNLGREILAGRNDTIDFEDFLESGALYVDGNDRRAHRHGPSVGNERVKPRGRAQH</sequence>
<dbReference type="InterPro" id="IPR008012">
    <property type="entry name" value="Ump1"/>
</dbReference>
<dbReference type="Pfam" id="PF05348">
    <property type="entry name" value="UMP1"/>
    <property type="match status" value="1"/>
</dbReference>
<evidence type="ECO:0000313" key="6">
    <source>
        <dbReference type="Proteomes" id="UP000673691"/>
    </source>
</evidence>
<evidence type="ECO:0000256" key="1">
    <source>
        <dbReference type="ARBA" id="ARBA00023186"/>
    </source>
</evidence>
<evidence type="ECO:0000256" key="3">
    <source>
        <dbReference type="SAM" id="Coils"/>
    </source>
</evidence>
<keyword evidence="6" id="KW-1185">Reference proteome</keyword>
<dbReference type="PANTHER" id="PTHR12828:SF3">
    <property type="entry name" value="PROTEASOME MATURATION PROTEIN"/>
    <property type="match status" value="1"/>
</dbReference>
<dbReference type="GO" id="GO:0005634">
    <property type="term" value="C:nucleus"/>
    <property type="evidence" value="ECO:0007669"/>
    <property type="project" value="TreeGrafter"/>
</dbReference>
<organism evidence="5 6">
    <name type="scientific">Olpidium bornovanus</name>
    <dbReference type="NCBI Taxonomy" id="278681"/>
    <lineage>
        <taxon>Eukaryota</taxon>
        <taxon>Fungi</taxon>
        <taxon>Fungi incertae sedis</taxon>
        <taxon>Olpidiomycota</taxon>
        <taxon>Olpidiomycotina</taxon>
        <taxon>Olpidiomycetes</taxon>
        <taxon>Olpidiales</taxon>
        <taxon>Olpidiaceae</taxon>
        <taxon>Olpidium</taxon>
    </lineage>
</organism>
<dbReference type="Proteomes" id="UP000673691">
    <property type="component" value="Unassembled WGS sequence"/>
</dbReference>
<evidence type="ECO:0000313" key="5">
    <source>
        <dbReference type="EMBL" id="KAG5462687.1"/>
    </source>
</evidence>
<keyword evidence="5" id="KW-0647">Proteasome</keyword>
<gene>
    <name evidence="5" type="ORF">BJ554DRAFT_4055</name>
</gene>
<evidence type="ECO:0000256" key="4">
    <source>
        <dbReference type="SAM" id="MobiDB-lite"/>
    </source>
</evidence>
<keyword evidence="1" id="KW-0143">Chaperone</keyword>
<dbReference type="GO" id="GO:0043248">
    <property type="term" value="P:proteasome assembly"/>
    <property type="evidence" value="ECO:0007669"/>
    <property type="project" value="InterPro"/>
</dbReference>
<comment type="similarity">
    <text evidence="2">Belongs to the POMP/UMP1 family.</text>
</comment>
<comment type="caution">
    <text evidence="5">The sequence shown here is derived from an EMBL/GenBank/DDBJ whole genome shotgun (WGS) entry which is preliminary data.</text>
</comment>
<dbReference type="GO" id="GO:0005737">
    <property type="term" value="C:cytoplasm"/>
    <property type="evidence" value="ECO:0007669"/>
    <property type="project" value="TreeGrafter"/>
</dbReference>
<dbReference type="GO" id="GO:0000502">
    <property type="term" value="C:proteasome complex"/>
    <property type="evidence" value="ECO:0007669"/>
    <property type="project" value="UniProtKB-KW"/>
</dbReference>
<evidence type="ECO:0000256" key="2">
    <source>
        <dbReference type="ARBA" id="ARBA00043974"/>
    </source>
</evidence>
<dbReference type="PANTHER" id="PTHR12828">
    <property type="entry name" value="PROTEASOME MATURATION PROTEIN UMP1"/>
    <property type="match status" value="1"/>
</dbReference>
<feature type="region of interest" description="Disordered" evidence="4">
    <location>
        <begin position="1"/>
        <end position="33"/>
    </location>
</feature>
<name>A0A8H8A0C7_9FUNG</name>
<accession>A0A8H8A0C7</accession>
<reference evidence="5 6" key="1">
    <citation type="journal article" name="Sci. Rep.">
        <title>Genome-scale phylogenetic analyses confirm Olpidium as the closest living zoosporic fungus to the non-flagellated, terrestrial fungi.</title>
        <authorList>
            <person name="Chang Y."/>
            <person name="Rochon D."/>
            <person name="Sekimoto S."/>
            <person name="Wang Y."/>
            <person name="Chovatia M."/>
            <person name="Sandor L."/>
            <person name="Salamov A."/>
            <person name="Grigoriev I.V."/>
            <person name="Stajich J.E."/>
            <person name="Spatafora J.W."/>
        </authorList>
    </citation>
    <scope>NUCLEOTIDE SEQUENCE [LARGE SCALE GENOMIC DNA]</scope>
    <source>
        <strain evidence="5">S191</strain>
    </source>
</reference>
<feature type="region of interest" description="Disordered" evidence="4">
    <location>
        <begin position="165"/>
        <end position="189"/>
    </location>
</feature>
<dbReference type="OrthoDB" id="15001at2759"/>
<keyword evidence="3" id="KW-0175">Coiled coil</keyword>
<dbReference type="AlphaFoldDB" id="A0A8H8A0C7"/>